<keyword evidence="2" id="KW-1185">Reference proteome</keyword>
<evidence type="ECO:0000313" key="1">
    <source>
        <dbReference type="EMBL" id="KAK3044793.1"/>
    </source>
</evidence>
<name>A0ACC3CUR3_9PEZI</name>
<proteinExistence type="predicted"/>
<accession>A0ACC3CUR3</accession>
<dbReference type="EMBL" id="JAWDJW010011453">
    <property type="protein sequence ID" value="KAK3044793.1"/>
    <property type="molecule type" value="Genomic_DNA"/>
</dbReference>
<comment type="caution">
    <text evidence="1">The sequence shown here is derived from an EMBL/GenBank/DDBJ whole genome shotgun (WGS) entry which is preliminary data.</text>
</comment>
<organism evidence="1 2">
    <name type="scientific">Coniosporium uncinatum</name>
    <dbReference type="NCBI Taxonomy" id="93489"/>
    <lineage>
        <taxon>Eukaryota</taxon>
        <taxon>Fungi</taxon>
        <taxon>Dikarya</taxon>
        <taxon>Ascomycota</taxon>
        <taxon>Pezizomycotina</taxon>
        <taxon>Dothideomycetes</taxon>
        <taxon>Dothideomycetes incertae sedis</taxon>
        <taxon>Coniosporium</taxon>
    </lineage>
</organism>
<gene>
    <name evidence="1" type="ORF">LTS18_000344</name>
</gene>
<dbReference type="Proteomes" id="UP001186974">
    <property type="component" value="Unassembled WGS sequence"/>
</dbReference>
<feature type="non-terminal residue" evidence="1">
    <location>
        <position position="307"/>
    </location>
</feature>
<reference evidence="1" key="1">
    <citation type="submission" date="2024-09" db="EMBL/GenBank/DDBJ databases">
        <title>Black Yeasts Isolated from many extreme environments.</title>
        <authorList>
            <person name="Coleine C."/>
            <person name="Stajich J.E."/>
            <person name="Selbmann L."/>
        </authorList>
    </citation>
    <scope>NUCLEOTIDE SEQUENCE</scope>
    <source>
        <strain evidence="1">CCFEE 5737</strain>
    </source>
</reference>
<protein>
    <submittedName>
        <fullName evidence="1">Uncharacterized protein</fullName>
    </submittedName>
</protein>
<sequence>MAKVKNASNGEGPPKDETLKAVAQLKNEHGLRGSKRESSVPEQTASPPPSATSLPRKRPAPKTSGAAKKGTAKKPPSKRRKVEDDTRSIDGASVRSATPSRPSKPTAAAKSAARTSQSGTPAGSSPPRPSHSPPAADADEADEGSASDTELYCICRKPDNHSWMIACDGGCEDWFHGKCVNMRESDGDLIDKYICPNCEQKGSGNTTWKPMCRREGCRRPARLKPSNLSKYCSDECGQRFMRERLGVTSSQEVAKPKNRRKANYTDNFENAIDGVGHEHTDDDDLGPRGGTLRPKEVKALLMSVKDV</sequence>
<evidence type="ECO:0000313" key="2">
    <source>
        <dbReference type="Proteomes" id="UP001186974"/>
    </source>
</evidence>